<dbReference type="EMBL" id="CP025791">
    <property type="protein sequence ID" value="AUP79433.1"/>
    <property type="molecule type" value="Genomic_DNA"/>
</dbReference>
<protein>
    <recommendedName>
        <fullName evidence="4">Nuclear transport factor 2 family protein</fullName>
    </recommendedName>
</protein>
<keyword evidence="1" id="KW-0732">Signal</keyword>
<evidence type="ECO:0000313" key="2">
    <source>
        <dbReference type="EMBL" id="AUP79433.1"/>
    </source>
</evidence>
<sequence length="181" mass="20859">MPKKIRMNKIKLTFLMLLLCCSSISFAQTNEELKASALRDAKIASQATLKMDFDKVLDYTHPNALKIMGGKEKAMELIETTFSTMKENGFVFEKADVLGVSEIVFEDNEYRCYIENFNQMVFNGMRIKSKSYLLGIYNSEANFWYFVEAKELKNKAMMDKVFPNFKTSLKIPEDSTTSEKI</sequence>
<evidence type="ECO:0000313" key="3">
    <source>
        <dbReference type="Proteomes" id="UP000235826"/>
    </source>
</evidence>
<organism evidence="2 3">
    <name type="scientific">Flavivirga eckloniae</name>
    <dbReference type="NCBI Taxonomy" id="1803846"/>
    <lineage>
        <taxon>Bacteria</taxon>
        <taxon>Pseudomonadati</taxon>
        <taxon>Bacteroidota</taxon>
        <taxon>Flavobacteriia</taxon>
        <taxon>Flavobacteriales</taxon>
        <taxon>Flavobacteriaceae</taxon>
        <taxon>Flavivirga</taxon>
    </lineage>
</organism>
<feature type="signal peptide" evidence="1">
    <location>
        <begin position="1"/>
        <end position="27"/>
    </location>
</feature>
<gene>
    <name evidence="2" type="ORF">C1H87_12235</name>
</gene>
<dbReference type="Proteomes" id="UP000235826">
    <property type="component" value="Chromosome"/>
</dbReference>
<name>A0A2K9PQT4_9FLAO</name>
<accession>A0A2K9PQT4</accession>
<dbReference type="KEGG" id="fek:C1H87_12235"/>
<dbReference type="AlphaFoldDB" id="A0A2K9PQT4"/>
<keyword evidence="3" id="KW-1185">Reference proteome</keyword>
<evidence type="ECO:0008006" key="4">
    <source>
        <dbReference type="Google" id="ProtNLM"/>
    </source>
</evidence>
<feature type="chain" id="PRO_5014804588" description="Nuclear transport factor 2 family protein" evidence="1">
    <location>
        <begin position="28"/>
        <end position="181"/>
    </location>
</feature>
<proteinExistence type="predicted"/>
<reference evidence="2 3" key="1">
    <citation type="submission" date="2018-01" db="EMBL/GenBank/DDBJ databases">
        <title>Complete genome sequence of Flavivirga eckloniae ECD14 isolated from seaweed Ecklonia cava.</title>
        <authorList>
            <person name="Lee J.H."/>
            <person name="Baik K.S."/>
            <person name="Seong C.N."/>
        </authorList>
    </citation>
    <scope>NUCLEOTIDE SEQUENCE [LARGE SCALE GENOMIC DNA]</scope>
    <source>
        <strain evidence="2 3">ECD14</strain>
    </source>
</reference>
<evidence type="ECO:0000256" key="1">
    <source>
        <dbReference type="SAM" id="SignalP"/>
    </source>
</evidence>